<keyword evidence="15" id="KW-1185">Reference proteome</keyword>
<protein>
    <recommendedName>
        <fullName evidence="16">Glypican-5</fullName>
    </recommendedName>
</protein>
<comment type="similarity">
    <text evidence="2 11">Belongs to the glypican family.</text>
</comment>
<name>A0A8C4QDE7_EPTBU</name>
<dbReference type="GO" id="GO:0098552">
    <property type="term" value="C:side of membrane"/>
    <property type="evidence" value="ECO:0007669"/>
    <property type="project" value="UniProtKB-KW"/>
</dbReference>
<feature type="chain" id="PRO_5044680515" description="Glypican-5" evidence="13">
    <location>
        <begin position="35"/>
        <end position="633"/>
    </location>
</feature>
<sequence length="633" mass="67462">MAGGRGRTRGLGVEPCTVLLLAAAFVAAAGPAHAAGAGRSCQEVRSAFQLRNIGPATWVPDTPEQGQGLAVCSAGKMSCCSRRTELRYLTAAVRDVREAVRAEALPLRNALARHSTQIIDTFQVALRQAWTRMNQALEEAEPTLVGLTEKPTAELFTDLALHVLGSQKPPPASLARFLDAIFPPLFARLAADAEPQGDSDTKAMAAAVEATDGGFMECLSGARGEVDPFGEATRLAGAHLTWALDITREILISLSRGGELMNLTESAPLSVSCSHALLRSLYCQHCRGLTLIRPCSGLCLNTMRGCLSGFSEVSPHFKSFAGALSEAASSLSIPQGIRAALDALPQAIGEGVRLARSDASRLIKEVSRMCKAPIKSHMHVERSKNSTTAPVTSATAEQLTSELSVSFHPASSSSSVQFPSSPSSALFSSNSSLKPTTSRAGMQETFSLRKSFGDLVLTLRPQQGFFAWLPGSLCQSAFSTTIGSAHCWDGEEVVEKYTRPVMASGLKAQRENPEIKINSLDPRITKVIDKLRYATQVLRARIARHPNHGWSLGDGTAENWVESSGNCDDEDGCWDSGSGDSLTAASIAPQMLGIGVQMSRDANPTGASPCLVRPRLTMDLVILFILWLTLASM</sequence>
<dbReference type="InterPro" id="IPR001863">
    <property type="entry name" value="Glypican"/>
</dbReference>
<dbReference type="Ensembl" id="ENSEBUT00000013703.1">
    <property type="protein sequence ID" value="ENSEBUP00000013127.1"/>
    <property type="gene ID" value="ENSEBUG00000008304.1"/>
</dbReference>
<evidence type="ECO:0000256" key="7">
    <source>
        <dbReference type="ARBA" id="ARBA00023136"/>
    </source>
</evidence>
<keyword evidence="9 12" id="KW-0357">Heparan sulfate</keyword>
<comment type="subcellular location">
    <subcellularLocation>
        <location evidence="1 12">Cell membrane</location>
        <topology evidence="1 12">Lipid-anchor</topology>
        <topology evidence="1 12">GPI-anchor</topology>
    </subcellularLocation>
</comment>
<dbReference type="PANTHER" id="PTHR10822">
    <property type="entry name" value="GLYPICAN"/>
    <property type="match status" value="1"/>
</dbReference>
<reference evidence="14" key="1">
    <citation type="submission" date="2025-05" db="UniProtKB">
        <authorList>
            <consortium name="Ensembl"/>
        </authorList>
    </citation>
    <scope>IDENTIFICATION</scope>
</reference>
<keyword evidence="8" id="KW-0325">Glycoprotein</keyword>
<evidence type="ECO:0000256" key="13">
    <source>
        <dbReference type="SAM" id="SignalP"/>
    </source>
</evidence>
<dbReference type="GO" id="GO:0090263">
    <property type="term" value="P:positive regulation of canonical Wnt signaling pathway"/>
    <property type="evidence" value="ECO:0007669"/>
    <property type="project" value="TreeGrafter"/>
</dbReference>
<dbReference type="GO" id="GO:0005886">
    <property type="term" value="C:plasma membrane"/>
    <property type="evidence" value="ECO:0007669"/>
    <property type="project" value="UniProtKB-SubCell"/>
</dbReference>
<dbReference type="Pfam" id="PF01153">
    <property type="entry name" value="Glypican"/>
    <property type="match status" value="2"/>
</dbReference>
<evidence type="ECO:0008006" key="16">
    <source>
        <dbReference type="Google" id="ProtNLM"/>
    </source>
</evidence>
<evidence type="ECO:0000256" key="1">
    <source>
        <dbReference type="ARBA" id="ARBA00004609"/>
    </source>
</evidence>
<dbReference type="PANTHER" id="PTHR10822:SF29">
    <property type="entry name" value="DIVISION ABNORMALLY DELAYED PROTEIN"/>
    <property type="match status" value="1"/>
</dbReference>
<dbReference type="GO" id="GO:1905475">
    <property type="term" value="P:regulation of protein localization to membrane"/>
    <property type="evidence" value="ECO:0007669"/>
    <property type="project" value="TreeGrafter"/>
</dbReference>
<dbReference type="AlphaFoldDB" id="A0A8C4QDE7"/>
<dbReference type="GO" id="GO:0016477">
    <property type="term" value="P:cell migration"/>
    <property type="evidence" value="ECO:0007669"/>
    <property type="project" value="TreeGrafter"/>
</dbReference>
<keyword evidence="4 12" id="KW-0336">GPI-anchor</keyword>
<keyword evidence="10 12" id="KW-0449">Lipoprotein</keyword>
<evidence type="ECO:0000256" key="10">
    <source>
        <dbReference type="ARBA" id="ARBA00023288"/>
    </source>
</evidence>
<proteinExistence type="inferred from homology"/>
<evidence type="ECO:0000313" key="14">
    <source>
        <dbReference type="Ensembl" id="ENSEBUP00000013127.1"/>
    </source>
</evidence>
<evidence type="ECO:0000256" key="9">
    <source>
        <dbReference type="ARBA" id="ARBA00023207"/>
    </source>
</evidence>
<dbReference type="GO" id="GO:0005576">
    <property type="term" value="C:extracellular region"/>
    <property type="evidence" value="ECO:0007669"/>
    <property type="project" value="TreeGrafter"/>
</dbReference>
<keyword evidence="3" id="KW-1003">Cell membrane</keyword>
<dbReference type="Proteomes" id="UP000694388">
    <property type="component" value="Unplaced"/>
</dbReference>
<keyword evidence="6 12" id="KW-0654">Proteoglycan</keyword>
<evidence type="ECO:0000256" key="6">
    <source>
        <dbReference type="ARBA" id="ARBA00022974"/>
    </source>
</evidence>
<keyword evidence="7 12" id="KW-0472">Membrane</keyword>
<evidence type="ECO:0000256" key="3">
    <source>
        <dbReference type="ARBA" id="ARBA00022475"/>
    </source>
</evidence>
<evidence type="ECO:0000256" key="4">
    <source>
        <dbReference type="ARBA" id="ARBA00022622"/>
    </source>
</evidence>
<feature type="signal peptide" evidence="13">
    <location>
        <begin position="1"/>
        <end position="34"/>
    </location>
</feature>
<evidence type="ECO:0000256" key="11">
    <source>
        <dbReference type="RuleBase" id="RU003518"/>
    </source>
</evidence>
<evidence type="ECO:0000256" key="12">
    <source>
        <dbReference type="RuleBase" id="RU003519"/>
    </source>
</evidence>
<dbReference type="GeneTree" id="ENSGT01050000244955"/>
<evidence type="ECO:0000256" key="5">
    <source>
        <dbReference type="ARBA" id="ARBA00022729"/>
    </source>
</evidence>
<evidence type="ECO:0000256" key="8">
    <source>
        <dbReference type="ARBA" id="ARBA00023180"/>
    </source>
</evidence>
<evidence type="ECO:0000256" key="2">
    <source>
        <dbReference type="ARBA" id="ARBA00010260"/>
    </source>
</evidence>
<evidence type="ECO:0000313" key="15">
    <source>
        <dbReference type="Proteomes" id="UP000694388"/>
    </source>
</evidence>
<organism evidence="14 15">
    <name type="scientific">Eptatretus burgeri</name>
    <name type="common">Inshore hagfish</name>
    <dbReference type="NCBI Taxonomy" id="7764"/>
    <lineage>
        <taxon>Eukaryota</taxon>
        <taxon>Metazoa</taxon>
        <taxon>Chordata</taxon>
        <taxon>Craniata</taxon>
        <taxon>Vertebrata</taxon>
        <taxon>Cyclostomata</taxon>
        <taxon>Myxini</taxon>
        <taxon>Myxiniformes</taxon>
        <taxon>Myxinidae</taxon>
        <taxon>Eptatretinae</taxon>
        <taxon>Eptatretus</taxon>
    </lineage>
</organism>
<accession>A0A8C4QDE7</accession>
<comment type="function">
    <text evidence="12">Cell surface proteoglycan.</text>
</comment>
<dbReference type="GO" id="GO:0009986">
    <property type="term" value="C:cell surface"/>
    <property type="evidence" value="ECO:0007669"/>
    <property type="project" value="TreeGrafter"/>
</dbReference>
<dbReference type="Ensembl" id="ENSEBUT00000013714.1">
    <property type="protein sequence ID" value="ENSEBUP00000013138.1"/>
    <property type="gene ID" value="ENSEBUG00000008304.1"/>
</dbReference>
<keyword evidence="5 13" id="KW-0732">Signal</keyword>